<dbReference type="FunFam" id="2.10.25.10:FF:001199">
    <property type="entry name" value="Multiple epidermal growth factor-like domains protein 8"/>
    <property type="match status" value="1"/>
</dbReference>
<evidence type="ECO:0000256" key="15">
    <source>
        <dbReference type="SAM" id="MobiDB-lite"/>
    </source>
</evidence>
<evidence type="ECO:0000256" key="11">
    <source>
        <dbReference type="ARBA" id="ARBA00023180"/>
    </source>
</evidence>
<evidence type="ECO:0000313" key="20">
    <source>
        <dbReference type="EMBL" id="EDV26151.1"/>
    </source>
</evidence>
<reference evidence="20 21" key="1">
    <citation type="journal article" date="2008" name="Nature">
        <title>The Trichoplax genome and the nature of placozoans.</title>
        <authorList>
            <person name="Srivastava M."/>
            <person name="Begovic E."/>
            <person name="Chapman J."/>
            <person name="Putnam N.H."/>
            <person name="Hellsten U."/>
            <person name="Kawashima T."/>
            <person name="Kuo A."/>
            <person name="Mitros T."/>
            <person name="Salamov A."/>
            <person name="Carpenter M.L."/>
            <person name="Signorovitch A.Y."/>
            <person name="Moreno M.A."/>
            <person name="Kamm K."/>
            <person name="Grimwood J."/>
            <person name="Schmutz J."/>
            <person name="Shapiro H."/>
            <person name="Grigoriev I.V."/>
            <person name="Buss L.W."/>
            <person name="Schierwater B."/>
            <person name="Dellaporta S.L."/>
            <person name="Rokhsar D.S."/>
        </authorList>
    </citation>
    <scope>NUCLEOTIDE SEQUENCE [LARGE SCALE GENOMIC DNA]</scope>
    <source>
        <strain evidence="20 21">Grell-BS-1999</strain>
    </source>
</reference>
<dbReference type="GO" id="GO:0048731">
    <property type="term" value="P:system development"/>
    <property type="evidence" value="ECO:0007669"/>
    <property type="project" value="UniProtKB-ARBA"/>
</dbReference>
<dbReference type="Pfam" id="PF12947">
    <property type="entry name" value="EGF_3"/>
    <property type="match status" value="1"/>
</dbReference>
<evidence type="ECO:0000256" key="8">
    <source>
        <dbReference type="ARBA" id="ARBA00022989"/>
    </source>
</evidence>
<dbReference type="PhylomeDB" id="B3RTL8"/>
<dbReference type="FunFam" id="2.10.25.10:FF:000188">
    <property type="entry name" value="Laminin subunit gamma 2"/>
    <property type="match status" value="1"/>
</dbReference>
<keyword evidence="11" id="KW-0325">Glycoprotein</keyword>
<dbReference type="Gene3D" id="2.60.120.290">
    <property type="entry name" value="Spermadhesin, CUB domain"/>
    <property type="match status" value="2"/>
</dbReference>
<keyword evidence="21" id="KW-1185">Reference proteome</keyword>
<dbReference type="SMART" id="SM00179">
    <property type="entry name" value="EGF_CA"/>
    <property type="match status" value="2"/>
</dbReference>
<dbReference type="PROSITE" id="PS50026">
    <property type="entry name" value="EGF_3"/>
    <property type="match status" value="4"/>
</dbReference>
<dbReference type="InterPro" id="IPR056863">
    <property type="entry name" value="LMN_ATRN_NET-like_EGF"/>
</dbReference>
<dbReference type="SUPFAM" id="SSF57196">
    <property type="entry name" value="EGF/Laminin"/>
    <property type="match status" value="3"/>
</dbReference>
<feature type="domain" description="EGF-like" evidence="18">
    <location>
        <begin position="2104"/>
        <end position="2135"/>
    </location>
</feature>
<dbReference type="Pfam" id="PF24981">
    <property type="entry name" value="Beta-prop_ATRN-LZTR1"/>
    <property type="match status" value="2"/>
</dbReference>
<dbReference type="SMART" id="SM00180">
    <property type="entry name" value="EGF_Lam"/>
    <property type="match status" value="4"/>
</dbReference>
<feature type="disulfide bond" evidence="14">
    <location>
        <begin position="1205"/>
        <end position="1219"/>
    </location>
</feature>
<dbReference type="GO" id="GO:0048513">
    <property type="term" value="P:animal organ development"/>
    <property type="evidence" value="ECO:0007669"/>
    <property type="project" value="UniProtKB-ARBA"/>
</dbReference>
<dbReference type="SMART" id="SM00181">
    <property type="entry name" value="EGF"/>
    <property type="match status" value="12"/>
</dbReference>
<dbReference type="Gene3D" id="2.120.10.80">
    <property type="entry name" value="Kelch-type beta propeller"/>
    <property type="match status" value="3"/>
</dbReference>
<dbReference type="PRINTS" id="PR00011">
    <property type="entry name" value="EGFLAMININ"/>
</dbReference>
<dbReference type="EMBL" id="DS985244">
    <property type="protein sequence ID" value="EDV26151.1"/>
    <property type="molecule type" value="Genomic_DNA"/>
</dbReference>
<dbReference type="PROSITE" id="PS00010">
    <property type="entry name" value="ASX_HYDROXYL"/>
    <property type="match status" value="1"/>
</dbReference>
<dbReference type="PROSITE" id="PS50027">
    <property type="entry name" value="EGF_LAM_2"/>
    <property type="match status" value="2"/>
</dbReference>
<feature type="transmembrane region" description="Helical" evidence="16">
    <location>
        <begin position="2476"/>
        <end position="2498"/>
    </location>
</feature>
<name>B3RTL8_TRIAD</name>
<dbReference type="FunFam" id="2.10.25.10:FF:000202">
    <property type="entry name" value="Multiple epidermal growth factor-like domains 8"/>
    <property type="match status" value="1"/>
</dbReference>
<dbReference type="CDD" id="cd00055">
    <property type="entry name" value="EGF_Lam"/>
    <property type="match status" value="2"/>
</dbReference>
<evidence type="ECO:0000256" key="5">
    <source>
        <dbReference type="ARBA" id="ARBA00022729"/>
    </source>
</evidence>
<dbReference type="InterPro" id="IPR000742">
    <property type="entry name" value="EGF"/>
</dbReference>
<dbReference type="Pfam" id="PF23106">
    <property type="entry name" value="EGF_Teneurin"/>
    <property type="match status" value="1"/>
</dbReference>
<dbReference type="GO" id="GO:0016020">
    <property type="term" value="C:membrane"/>
    <property type="evidence" value="ECO:0007669"/>
    <property type="project" value="UniProtKB-SubCell"/>
</dbReference>
<evidence type="ECO:0008006" key="22">
    <source>
        <dbReference type="Google" id="ProtNLM"/>
    </source>
</evidence>
<evidence type="ECO:0000256" key="6">
    <source>
        <dbReference type="ARBA" id="ARBA00022737"/>
    </source>
</evidence>
<dbReference type="SMART" id="SM00423">
    <property type="entry name" value="PSI"/>
    <property type="match status" value="8"/>
</dbReference>
<feature type="domain" description="Laminin EGF-like" evidence="19">
    <location>
        <begin position="1222"/>
        <end position="1268"/>
    </location>
</feature>
<keyword evidence="3 13" id="KW-0245">EGF-like domain</keyword>
<evidence type="ECO:0000256" key="4">
    <source>
        <dbReference type="ARBA" id="ARBA00022692"/>
    </source>
</evidence>
<protein>
    <recommendedName>
        <fullName evidence="22">Multiple epidermal growth factor-like domains protein 8</fullName>
    </recommendedName>
</protein>
<dbReference type="InterPro" id="IPR002049">
    <property type="entry name" value="LE_dom"/>
</dbReference>
<evidence type="ECO:0000256" key="7">
    <source>
        <dbReference type="ARBA" id="ARBA00022837"/>
    </source>
</evidence>
<feature type="disulfide bond" evidence="13">
    <location>
        <begin position="2107"/>
        <end position="2117"/>
    </location>
</feature>
<dbReference type="eggNOG" id="KOG1388">
    <property type="taxonomic scope" value="Eukaryota"/>
</dbReference>
<feature type="disulfide bond" evidence="14">
    <location>
        <begin position="1193"/>
        <end position="1202"/>
    </location>
</feature>
<dbReference type="KEGG" id="tad:TRIADDRAFT_55971"/>
<dbReference type="CDD" id="cd00054">
    <property type="entry name" value="EGF_CA"/>
    <property type="match status" value="2"/>
</dbReference>
<dbReference type="GO" id="GO:0005509">
    <property type="term" value="F:calcium ion binding"/>
    <property type="evidence" value="ECO:0007669"/>
    <property type="project" value="InterPro"/>
</dbReference>
<evidence type="ECO:0000256" key="3">
    <source>
        <dbReference type="ARBA" id="ARBA00022536"/>
    </source>
</evidence>
<feature type="domain" description="Laminin EGF-like" evidence="19">
    <location>
        <begin position="1175"/>
        <end position="1221"/>
    </location>
</feature>
<dbReference type="SUPFAM" id="SSF49854">
    <property type="entry name" value="Spermadhesin, CUB domain"/>
    <property type="match status" value="2"/>
</dbReference>
<feature type="domain" description="EGF-like" evidence="18">
    <location>
        <begin position="1436"/>
        <end position="1472"/>
    </location>
</feature>
<feature type="disulfide bond" evidence="13">
    <location>
        <begin position="212"/>
        <end position="221"/>
    </location>
</feature>
<dbReference type="PROSITE" id="PS00022">
    <property type="entry name" value="EGF_1"/>
    <property type="match status" value="4"/>
</dbReference>
<sequence length="2647" mass="294318">MAMDLISMMGRSYSKRVPYCKRLFYFILTILLSLDLPVVVGNCSKRTLITNTTTGAIQAEGFNDNPNGITCEWLIKANEITSSIKLSITYFETKCLDQFVYIYDGSSSLESPMIASLSGHDYSIVTDYYAYSGQMLIVLVSQSSMQGLGFSSKYTITPCPNNCSNRGNCISGICQCQNGWLGRACDIRSCPNDCLKNQNYGYCDAKEQRCICDAGVIGRNCSLRLDTADNSEDSWIGATLDLENPRAGHAGIYVRKSQTVWVFGGFSLANGTIDSLCKYSLLTNAWTTVTLESPRPAGRRFHTIANFNDHLLMFGGELSNGELTNELWLFNTTSEHWSLLTIKNSEAPEPMASHTATLVENKLVIIGGRRVDGNIANPNAYMLDLSHGLDKAKWFLFYTLGDPYGAKRLIGHTTVYYKPMKSLIIFGGWKLNYKSVGSMQNTIYALHFQSGLWTKIEDKDVAPLTASPPMAYHTTTLVHNYLLIYGGSPKFSNTDQKCINDKLYIFHLDCHQWVKTSLFTKSITLSGRSSHVALGIDDKLMLIIGGFSGTITNQVVAYKIPPTISTRINKKSDKYSITLNDGSHIYSHCLSHEDYSCLDDLNCVQCNELNSTSLASSSLSSLCLSRSEISRYKRLKICKSTWRLPTCSNPCKLFQSCQTCNTFSGNLCYWCSSSKTCNENSISCPKFAGLASNISSYVKDADQCITQDIEVGLTITRHYRRYTSNLLPYYNFTIVDDLFFTPTALTTWAINSNIKNNPAIQLRGQFYPYQIPSQDSQFQFRLGSSYQSCDLKFGTTSDPTNLKTVGRVGYKDQYYESVTIPHGSEPNVLSTNGEPNQKYALQIKCTPWNEDPEVSEARLRLEWNAGIKSQKAKVITQRVLEPYRFGNCLIYSDCMTCISDSSCAWCPIKSSCLLREGNTSCRPHHSDSAYLIYSKNLCMTCQDHFTCGSCTSANCVWLPTTSKCVGVKIHTGVKYVDSNELCKPSCAKRKSCSSCLSDQSCGWCYNLNRCYDRHTRASTFRFGECSDWQIGAASTCRNCSQHTLCRNCITDRTCGWCATSANPYNGKCLKGDANSSFQQSCNAIMPTGTNITWHYQSCPIINECQLNLHKCHQNATCSDTSNGYECKCNRGFIGDGFQCHETCYEECINGECPQKPPFKCQCKKGWTGPTCNIDCGCNKRSTCNKGVGICDQCEANTAGPKCEHCRIGFYGNPENGGSCVPCQCHGHSQTCNIVTGHCHCDNSTTGKHCEVCALGYFGDPKNGGICYRECDGRTLIVSNSTTAIGILPSSLQKRNRHNTCIWTIATSMENSLYTSQSQRGTNEHIYIEFVDTFNTLCSIQFVHIYDGYPFANTSRIDQASGNLLASFCGQETPKPITSTTGVLTVVVTNLRSTSDAMFKAFIKHNHCRRNSDCLGNRRCEGGICKCLDGYLGLLCDQLRCPNQCNEQGQGGKCNKITGKCDCLRGFYGVDCMSRLKSKQLLWNTLISTPSNDADFSSLLGHSVVYHQNSAIITFGGYQDEMIIFGGITDDGIISNQIWHYDIVNHVWVQSSNMLRRRAGHTATIAKGKVYIIGGYSDSQGYVTEEEIYSIDTRKSSLASTFGTPPAGIYGHSAIYYPTSESIYVYGGFGYWIGNESMSSRILKLNVNNLKFSVLFGANGASRLFHSAVLYEHNMYVFGGSFSNDQNPSIYATSSYSNNVAAFNLRFGIWRAIHPSKNCVFSERPIPFINVHAIVRSGSVLLLGGFNGQPFSRAYSLTLTNDTCQLIDNYQECTGDTSINQQLCPWCSVRCSWCPTKAGCFSESDNGPDCIKSSPRLIDFCQRYSNCIECLSSDNCAWFTGCGIKMCRSVNTDPREIANLITRTKGPCETSSLTKMTTASSCKERRCNSPSCHSCSCSWKSVKDYSLFHKTVFSTSTSYACEPAQHITTNSVINDSCPSICQNRKSCYECTGQLADEVSGHCVWSISKSKCLPPSALPLICAGGTCGQLLSSPNHCPRPCRNFKNCRSCNSQLNCSWCAKYTLGNYSGQGICMESSMQKQCLNDIFPSSALSKSFTSWNVLSCPMENECENGNHDCVDVENCIDTPTSFICSCVAGYELRGEKCMPICKDRCNHHGYCTQPNNCSCYTGYVGEYCEKKCNCNSHSTCPNTTHTDICLKCHNNSQGKYCHECKPLFVKSMHNNDSICTSCLKFCNYHSNICVSDDQYKSLRSDGVFPSLKEILKKQSIGPNQQDAICLNCSGNMEGKKCDQCKTGFFRLHESSPCQRCECNGHGLACNKFDGLNCSCADKTISPCDHTTSDCRYRQCSKCQAGYKGEGIGGRQCYKELEIQRGLIEKEPLSAVNLSTNFHISSIYSNVDIRITVSIYNATADIYIAKKSEVVLIDHGINGRYINLVNISKSAMTEIDISKERHQNYIIFKREIVKLKGVSFKTTIIIPKTGTSKVQESDFYVTIFPTRHHEQSFATIHFDQPYSSFNMLIFLAAFFTSLFLAFGIALLIWKVKQYRVVLQRQEAVEDMKSRPYQIFHLLYENERSGSVEGEAMKAPLCVQQMRNKNVQLGTFMIQLPAGCNTKLCVASTFIHSTSHEASKSSKYNLFKKLIKHQKKSIDTANNATAYDGDNDSGSNSIDTNYQANVTPTTRHIVYETNV</sequence>
<dbReference type="SUPFAM" id="SSF117281">
    <property type="entry name" value="Kelch motif"/>
    <property type="match status" value="3"/>
</dbReference>
<dbReference type="STRING" id="10228.B3RTL8"/>
<keyword evidence="7" id="KW-0106">Calcium</keyword>
<dbReference type="SMART" id="SM00612">
    <property type="entry name" value="Kelch"/>
    <property type="match status" value="2"/>
</dbReference>
<dbReference type="RefSeq" id="XP_002112184.1">
    <property type="nucleotide sequence ID" value="XM_002112148.1"/>
</dbReference>
<dbReference type="InterPro" id="IPR006652">
    <property type="entry name" value="Kelch_1"/>
</dbReference>
<keyword evidence="4 16" id="KW-0812">Transmembrane</keyword>
<feature type="domain" description="EGF-like" evidence="18">
    <location>
        <begin position="186"/>
        <end position="222"/>
    </location>
</feature>
<dbReference type="PROSITE" id="PS01248">
    <property type="entry name" value="EGF_LAM_1"/>
    <property type="match status" value="3"/>
</dbReference>
<evidence type="ECO:0000256" key="16">
    <source>
        <dbReference type="SAM" id="Phobius"/>
    </source>
</evidence>
<evidence type="ECO:0000259" key="19">
    <source>
        <dbReference type="PROSITE" id="PS50027"/>
    </source>
</evidence>
<dbReference type="FunCoup" id="B3RTL8">
    <property type="interactions" value="674"/>
</dbReference>
<feature type="disulfide bond" evidence="13">
    <location>
        <begin position="1462"/>
        <end position="1471"/>
    </location>
</feature>
<feature type="region of interest" description="Disordered" evidence="15">
    <location>
        <begin position="2610"/>
        <end position="2630"/>
    </location>
</feature>
<evidence type="ECO:0000259" key="18">
    <source>
        <dbReference type="PROSITE" id="PS50026"/>
    </source>
</evidence>
<dbReference type="FunFam" id="2.120.10.80:FF:000237">
    <property type="entry name" value="Uncharacterized protein"/>
    <property type="match status" value="1"/>
</dbReference>
<feature type="disulfide bond" evidence="13">
    <location>
        <begin position="2125"/>
        <end position="2134"/>
    </location>
</feature>
<dbReference type="CDD" id="cd00041">
    <property type="entry name" value="CUB"/>
    <property type="match status" value="1"/>
</dbReference>
<dbReference type="OMA" id="PVCQWCD"/>
<dbReference type="SMART" id="SM00042">
    <property type="entry name" value="CUB"/>
    <property type="match status" value="2"/>
</dbReference>
<feature type="disulfide bond" evidence="14">
    <location>
        <begin position="1240"/>
        <end position="1249"/>
    </location>
</feature>
<dbReference type="InterPro" id="IPR024731">
    <property type="entry name" value="NELL2-like_EGF"/>
</dbReference>
<dbReference type="OrthoDB" id="263283at2759"/>
<feature type="domain" description="EGF-like" evidence="18">
    <location>
        <begin position="1100"/>
        <end position="1138"/>
    </location>
</feature>
<evidence type="ECO:0000256" key="1">
    <source>
        <dbReference type="ARBA" id="ARBA00004479"/>
    </source>
</evidence>
<evidence type="ECO:0000256" key="10">
    <source>
        <dbReference type="ARBA" id="ARBA00023157"/>
    </source>
</evidence>
<organism evidence="20 21">
    <name type="scientific">Trichoplax adhaerens</name>
    <name type="common">Trichoplax reptans</name>
    <dbReference type="NCBI Taxonomy" id="10228"/>
    <lineage>
        <taxon>Eukaryota</taxon>
        <taxon>Metazoa</taxon>
        <taxon>Placozoa</taxon>
        <taxon>Uniplacotomia</taxon>
        <taxon>Trichoplacea</taxon>
        <taxon>Trichoplacidae</taxon>
        <taxon>Trichoplax</taxon>
    </lineage>
</organism>
<dbReference type="InterPro" id="IPR016201">
    <property type="entry name" value="PSI"/>
</dbReference>
<dbReference type="PANTHER" id="PTHR46093">
    <property type="entry name" value="ACYL-COA-BINDING DOMAIN-CONTAINING PROTEIN 5"/>
    <property type="match status" value="1"/>
</dbReference>
<dbReference type="GO" id="GO:0005604">
    <property type="term" value="C:basement membrane"/>
    <property type="evidence" value="ECO:0007669"/>
    <property type="project" value="UniProtKB-ARBA"/>
</dbReference>
<evidence type="ECO:0000313" key="21">
    <source>
        <dbReference type="Proteomes" id="UP000009022"/>
    </source>
</evidence>
<feature type="disulfide bond" evidence="14">
    <location>
        <begin position="1252"/>
        <end position="1266"/>
    </location>
</feature>
<keyword evidence="5" id="KW-0732">Signal</keyword>
<dbReference type="InParanoid" id="B3RTL8"/>
<proteinExistence type="predicted"/>
<dbReference type="GeneID" id="6752902"/>
<dbReference type="InterPro" id="IPR000152">
    <property type="entry name" value="EGF-type_Asp/Asn_hydroxyl_site"/>
</dbReference>
<dbReference type="InterPro" id="IPR001881">
    <property type="entry name" value="EGF-like_Ca-bd_dom"/>
</dbReference>
<dbReference type="PROSITE" id="PS01180">
    <property type="entry name" value="CUB"/>
    <property type="match status" value="2"/>
</dbReference>
<evidence type="ECO:0000259" key="17">
    <source>
        <dbReference type="PROSITE" id="PS01180"/>
    </source>
</evidence>
<comment type="subcellular location">
    <subcellularLocation>
        <location evidence="1">Membrane</location>
        <topology evidence="1">Single-pass type I membrane protein</topology>
    </subcellularLocation>
</comment>
<dbReference type="PROSITE" id="PS01186">
    <property type="entry name" value="EGF_2"/>
    <property type="match status" value="1"/>
</dbReference>
<feature type="domain" description="CUB" evidence="17">
    <location>
        <begin position="1270"/>
        <end position="1405"/>
    </location>
</feature>
<dbReference type="Pfam" id="PF00053">
    <property type="entry name" value="EGF_laminin"/>
    <property type="match status" value="2"/>
</dbReference>
<keyword evidence="10 13" id="KW-1015">Disulfide bond</keyword>
<keyword evidence="8 16" id="KW-1133">Transmembrane helix</keyword>
<evidence type="ECO:0000256" key="9">
    <source>
        <dbReference type="ARBA" id="ARBA00023136"/>
    </source>
</evidence>
<gene>
    <name evidence="20" type="ORF">TRIADDRAFT_55971</name>
</gene>
<evidence type="ECO:0000256" key="14">
    <source>
        <dbReference type="PROSITE-ProRule" id="PRU00460"/>
    </source>
</evidence>
<dbReference type="HOGENOM" id="CLU_000612_0_0_1"/>
<keyword evidence="12 14" id="KW-0424">Laminin EGF-like domain</keyword>
<dbReference type="InterPro" id="IPR015915">
    <property type="entry name" value="Kelch-typ_b-propeller"/>
</dbReference>
<dbReference type="Proteomes" id="UP000009022">
    <property type="component" value="Unassembled WGS sequence"/>
</dbReference>
<evidence type="ECO:0000256" key="12">
    <source>
        <dbReference type="ARBA" id="ARBA00023292"/>
    </source>
</evidence>
<dbReference type="Pfam" id="PF24973">
    <property type="entry name" value="EGF_LMN_ATRN"/>
    <property type="match status" value="2"/>
</dbReference>
<comment type="caution">
    <text evidence="13">Lacks conserved residue(s) required for the propagation of feature annotation.</text>
</comment>
<feature type="domain" description="CUB" evidence="17">
    <location>
        <begin position="43"/>
        <end position="157"/>
    </location>
</feature>
<dbReference type="InterPro" id="IPR056737">
    <property type="entry name" value="Beta-prop_ATRN-MKLN-like"/>
</dbReference>
<dbReference type="PANTHER" id="PTHR46093:SF18">
    <property type="entry name" value="FIBRONECTIN TYPE-III DOMAIN-CONTAINING PROTEIN"/>
    <property type="match status" value="1"/>
</dbReference>
<evidence type="ECO:0000256" key="13">
    <source>
        <dbReference type="PROSITE-ProRule" id="PRU00076"/>
    </source>
</evidence>
<keyword evidence="9 16" id="KW-0472">Membrane</keyword>
<keyword evidence="6" id="KW-0677">Repeat</keyword>
<dbReference type="InterPro" id="IPR000859">
    <property type="entry name" value="CUB_dom"/>
</dbReference>
<dbReference type="CTD" id="6752902"/>
<keyword evidence="2" id="KW-0880">Kelch repeat</keyword>
<accession>B3RTL8</accession>
<evidence type="ECO:0000256" key="2">
    <source>
        <dbReference type="ARBA" id="ARBA00022441"/>
    </source>
</evidence>
<dbReference type="InterPro" id="IPR035914">
    <property type="entry name" value="Sperma_CUB_dom_sf"/>
</dbReference>
<dbReference type="Gene3D" id="2.10.25.10">
    <property type="entry name" value="Laminin"/>
    <property type="match status" value="7"/>
</dbReference>